<dbReference type="Proteomes" id="UP000462014">
    <property type="component" value="Unassembled WGS sequence"/>
</dbReference>
<dbReference type="EMBL" id="WPIK01000006">
    <property type="protein sequence ID" value="MVN21572.1"/>
    <property type="molecule type" value="Genomic_DNA"/>
</dbReference>
<proteinExistence type="predicted"/>
<dbReference type="AlphaFoldDB" id="A0A7K1SW72"/>
<evidence type="ECO:0000313" key="3">
    <source>
        <dbReference type="Proteomes" id="UP000462014"/>
    </source>
</evidence>
<keyword evidence="1" id="KW-1133">Transmembrane helix</keyword>
<keyword evidence="1" id="KW-0812">Transmembrane</keyword>
<organism evidence="2 3">
    <name type="scientific">Mucilaginibacter arboris</name>
    <dbReference type="NCBI Taxonomy" id="2682090"/>
    <lineage>
        <taxon>Bacteria</taxon>
        <taxon>Pseudomonadati</taxon>
        <taxon>Bacteroidota</taxon>
        <taxon>Sphingobacteriia</taxon>
        <taxon>Sphingobacteriales</taxon>
        <taxon>Sphingobacteriaceae</taxon>
        <taxon>Mucilaginibacter</taxon>
    </lineage>
</organism>
<comment type="caution">
    <text evidence="2">The sequence shown here is derived from an EMBL/GenBank/DDBJ whole genome shotgun (WGS) entry which is preliminary data.</text>
</comment>
<keyword evidence="3" id="KW-1185">Reference proteome</keyword>
<protein>
    <submittedName>
        <fullName evidence="2">DUF3098 domain-containing protein</fullName>
    </submittedName>
</protein>
<gene>
    <name evidence="2" type="ORF">GO621_08475</name>
</gene>
<feature type="transmembrane region" description="Helical" evidence="1">
    <location>
        <begin position="21"/>
        <end position="40"/>
    </location>
</feature>
<dbReference type="RefSeq" id="WP_157565999.1">
    <property type="nucleotide sequence ID" value="NZ_WPIK01000006.1"/>
</dbReference>
<dbReference type="InterPro" id="IPR021448">
    <property type="entry name" value="DUF3098"/>
</dbReference>
<name>A0A7K1SW72_9SPHI</name>
<keyword evidence="1" id="KW-0472">Membrane</keyword>
<sequence length="77" mass="8676">MALKHTQTDTKPVQFVFGKSNYRWLLISMAIVVIGFMLMIGDTDIYDFRKIVLSPIVVLAGFGVGFYAILKKPDHKA</sequence>
<dbReference type="Pfam" id="PF11297">
    <property type="entry name" value="DUF3098"/>
    <property type="match status" value="1"/>
</dbReference>
<feature type="transmembrane region" description="Helical" evidence="1">
    <location>
        <begin position="52"/>
        <end position="70"/>
    </location>
</feature>
<reference evidence="2 3" key="1">
    <citation type="submission" date="2019-12" db="EMBL/GenBank/DDBJ databases">
        <title>Mucilaginibacter sp. HMF7410 genome sequencing and assembly.</title>
        <authorList>
            <person name="Kang H."/>
            <person name="Cha I."/>
            <person name="Kim H."/>
            <person name="Joh K."/>
        </authorList>
    </citation>
    <scope>NUCLEOTIDE SEQUENCE [LARGE SCALE GENOMIC DNA]</scope>
    <source>
        <strain evidence="2 3">HMF7410</strain>
    </source>
</reference>
<evidence type="ECO:0000313" key="2">
    <source>
        <dbReference type="EMBL" id="MVN21572.1"/>
    </source>
</evidence>
<evidence type="ECO:0000256" key="1">
    <source>
        <dbReference type="SAM" id="Phobius"/>
    </source>
</evidence>
<accession>A0A7K1SW72</accession>